<comment type="caution">
    <text evidence="2">The sequence shown here is derived from an EMBL/GenBank/DDBJ whole genome shotgun (WGS) entry which is preliminary data.</text>
</comment>
<evidence type="ECO:0000256" key="1">
    <source>
        <dbReference type="SAM" id="SignalP"/>
    </source>
</evidence>
<feature type="chain" id="PRO_5031065671" evidence="1">
    <location>
        <begin position="31"/>
        <end position="76"/>
    </location>
</feature>
<dbReference type="AlphaFoldDB" id="A0A7X4LLR0"/>
<reference evidence="2 3" key="1">
    <citation type="submission" date="2019-10" db="EMBL/GenBank/DDBJ databases">
        <title>Vibrio sp. nov. isolated from a shrimp pond.</title>
        <authorList>
            <person name="Gomez-Gil B."/>
            <person name="Enciso-Ibarra J."/>
            <person name="Enciso-Ibarra K."/>
            <person name="Bolan-Mejia C."/>
        </authorList>
    </citation>
    <scope>NUCLEOTIDE SEQUENCE [LARGE SCALE GENOMIC DNA]</scope>
    <source>
        <strain evidence="2 3">CAIM 722</strain>
    </source>
</reference>
<protein>
    <submittedName>
        <fullName evidence="2">Uncharacterized protein</fullName>
    </submittedName>
</protein>
<sequence>MKRANILTSGNTVRPLSLAVLMALSTSVSAEDLTVQQQITQLQQQIQQAQVLLKQLSAKKTSAPDPTTEHIEIWWL</sequence>
<gene>
    <name evidence="2" type="ORF">F9817_13675</name>
</gene>
<evidence type="ECO:0000313" key="3">
    <source>
        <dbReference type="Proteomes" id="UP000462621"/>
    </source>
</evidence>
<keyword evidence="1" id="KW-0732">Signal</keyword>
<organism evidence="2 3">
    <name type="scientific">Vibrio eleionomae</name>
    <dbReference type="NCBI Taxonomy" id="2653505"/>
    <lineage>
        <taxon>Bacteria</taxon>
        <taxon>Pseudomonadati</taxon>
        <taxon>Pseudomonadota</taxon>
        <taxon>Gammaproteobacteria</taxon>
        <taxon>Vibrionales</taxon>
        <taxon>Vibrionaceae</taxon>
        <taxon>Vibrio</taxon>
    </lineage>
</organism>
<accession>A0A7X4LLR0</accession>
<keyword evidence="3" id="KW-1185">Reference proteome</keyword>
<dbReference type="RefSeq" id="WP_161156465.1">
    <property type="nucleotide sequence ID" value="NZ_WEKT01000025.1"/>
</dbReference>
<dbReference type="Proteomes" id="UP000462621">
    <property type="component" value="Unassembled WGS sequence"/>
</dbReference>
<dbReference type="EMBL" id="WEKT01000025">
    <property type="protein sequence ID" value="MZI94244.1"/>
    <property type="molecule type" value="Genomic_DNA"/>
</dbReference>
<feature type="signal peptide" evidence="1">
    <location>
        <begin position="1"/>
        <end position="30"/>
    </location>
</feature>
<evidence type="ECO:0000313" key="2">
    <source>
        <dbReference type="EMBL" id="MZI94244.1"/>
    </source>
</evidence>
<name>A0A7X4LLR0_9VIBR</name>
<proteinExistence type="predicted"/>